<evidence type="ECO:0000256" key="2">
    <source>
        <dbReference type="ARBA" id="ARBA00009877"/>
    </source>
</evidence>
<reference evidence="7 8" key="1">
    <citation type="submission" date="2020-06" db="EMBL/GenBank/DDBJ databases">
        <title>The yeast mating-type switching endonuclease HO is a domesticated member of an unorthodox homing genetic element family.</title>
        <authorList>
            <person name="Coughlan A.Y."/>
            <person name="Lombardi L."/>
            <person name="Braun-Galleani S."/>
            <person name="Martos A.R."/>
            <person name="Galeote V."/>
            <person name="Bigey F."/>
            <person name="Dequin S."/>
            <person name="Byrne K.P."/>
            <person name="Wolfe K.H."/>
        </authorList>
    </citation>
    <scope>NUCLEOTIDE SEQUENCE [LARGE SCALE GENOMIC DNA]</scope>
    <source>
        <strain evidence="7 8">CBS2947</strain>
    </source>
</reference>
<keyword evidence="8" id="KW-1185">Reference proteome</keyword>
<organism evidence="7 8">
    <name type="scientific">Torulaspora globosa</name>
    <dbReference type="NCBI Taxonomy" id="48254"/>
    <lineage>
        <taxon>Eukaryota</taxon>
        <taxon>Fungi</taxon>
        <taxon>Dikarya</taxon>
        <taxon>Ascomycota</taxon>
        <taxon>Saccharomycotina</taxon>
        <taxon>Saccharomycetes</taxon>
        <taxon>Saccharomycetales</taxon>
        <taxon>Saccharomycetaceae</taxon>
        <taxon>Torulaspora</taxon>
    </lineage>
</organism>
<dbReference type="PANTHER" id="PTHR12428">
    <property type="entry name" value="OXA1"/>
    <property type="match status" value="1"/>
</dbReference>
<sequence>MLVQCVGPRIRICGYRGNVLGKSIGKRGISVFHGVSETLIHIHNASSVPWVVLIPVGTILLRTITTLPLSIWQRKRIVKQQELRKLVQAVPPVTKLRLAASMASRTDNSISSSGSVAGELVNGGSRSLTPEQITLLAVKETRKRQKRLFAKYNVQMWKNFILPLVQIPLWVTLSMGIRTLTEKRLLETNSGELLNSIVPPTLDLSLPMDSLPMLVPLVLGSLALANVEYNGKTLTTTRASNAGIILAPNDHSRASQAMTSILNMSRFGCIFMMGISSQAPLLLSLYWISSQLYSFTQNLVLNWLWPYER</sequence>
<evidence type="ECO:0000256" key="6">
    <source>
        <dbReference type="SAM" id="Phobius"/>
    </source>
</evidence>
<evidence type="ECO:0000256" key="1">
    <source>
        <dbReference type="ARBA" id="ARBA00004141"/>
    </source>
</evidence>
<evidence type="ECO:0000313" key="7">
    <source>
        <dbReference type="EMBL" id="QLQ80774.1"/>
    </source>
</evidence>
<comment type="similarity">
    <text evidence="2">Belongs to the OXA1/ALB3/YidC family.</text>
</comment>
<dbReference type="GO" id="GO:0032979">
    <property type="term" value="P:protein insertion into mitochondrial inner membrane from matrix"/>
    <property type="evidence" value="ECO:0007669"/>
    <property type="project" value="TreeGrafter"/>
</dbReference>
<dbReference type="InterPro" id="IPR001708">
    <property type="entry name" value="YidC/ALB3/OXA1/COX18"/>
</dbReference>
<dbReference type="PANTHER" id="PTHR12428:SF65">
    <property type="entry name" value="CYTOCHROME C OXIDASE ASSEMBLY PROTEIN COX18, MITOCHONDRIAL"/>
    <property type="match status" value="1"/>
</dbReference>
<evidence type="ECO:0000256" key="4">
    <source>
        <dbReference type="ARBA" id="ARBA00022989"/>
    </source>
</evidence>
<proteinExistence type="inferred from homology"/>
<accession>A0A7H9HSR6</accession>
<dbReference type="GO" id="GO:0032977">
    <property type="term" value="F:membrane insertase activity"/>
    <property type="evidence" value="ECO:0007669"/>
    <property type="project" value="InterPro"/>
</dbReference>
<name>A0A7H9HSR6_9SACH</name>
<feature type="transmembrane region" description="Helical" evidence="6">
    <location>
        <begin position="50"/>
        <end position="72"/>
    </location>
</feature>
<comment type="subcellular location">
    <subcellularLocation>
        <location evidence="1">Membrane</location>
        <topology evidence="1">Multi-pass membrane protein</topology>
    </subcellularLocation>
</comment>
<protein>
    <submittedName>
        <fullName evidence="7">Uncharacterized protein</fullName>
    </submittedName>
</protein>
<gene>
    <name evidence="7" type="ORF">HG537_0E01290</name>
</gene>
<dbReference type="OrthoDB" id="2148490at2759"/>
<evidence type="ECO:0000256" key="5">
    <source>
        <dbReference type="ARBA" id="ARBA00023136"/>
    </source>
</evidence>
<dbReference type="GO" id="GO:0005743">
    <property type="term" value="C:mitochondrial inner membrane"/>
    <property type="evidence" value="ECO:0007669"/>
    <property type="project" value="TreeGrafter"/>
</dbReference>
<dbReference type="EMBL" id="CP059271">
    <property type="protein sequence ID" value="QLQ80774.1"/>
    <property type="molecule type" value="Genomic_DNA"/>
</dbReference>
<keyword evidence="3 6" id="KW-0812">Transmembrane</keyword>
<evidence type="ECO:0000313" key="8">
    <source>
        <dbReference type="Proteomes" id="UP000510647"/>
    </source>
</evidence>
<evidence type="ECO:0000256" key="3">
    <source>
        <dbReference type="ARBA" id="ARBA00022692"/>
    </source>
</evidence>
<dbReference type="AlphaFoldDB" id="A0A7H9HSR6"/>
<keyword evidence="4 6" id="KW-1133">Transmembrane helix</keyword>
<dbReference type="Proteomes" id="UP000510647">
    <property type="component" value="Chromosome 5"/>
</dbReference>
<dbReference type="GO" id="GO:0033617">
    <property type="term" value="P:mitochondrial respiratory chain complex IV assembly"/>
    <property type="evidence" value="ECO:0007669"/>
    <property type="project" value="TreeGrafter"/>
</dbReference>
<keyword evidence="5 6" id="KW-0472">Membrane</keyword>
<feature type="transmembrane region" description="Helical" evidence="6">
    <location>
        <begin position="267"/>
        <end position="288"/>
    </location>
</feature>